<dbReference type="Proteomes" id="UP000180254">
    <property type="component" value="Unassembled WGS sequence"/>
</dbReference>
<proteinExistence type="predicted"/>
<feature type="domain" description="RRXRR" evidence="1">
    <location>
        <begin position="10"/>
        <end position="55"/>
    </location>
</feature>
<keyword evidence="3" id="KW-1185">Reference proteome</keyword>
<comment type="caution">
    <text evidence="2">The sequence shown here is derived from an EMBL/GenBank/DDBJ whole genome shotgun (WGS) entry which is preliminary data.</text>
</comment>
<reference evidence="2 3" key="1">
    <citation type="submission" date="2016-09" db="EMBL/GenBank/DDBJ databases">
        <title>Genome sequence of Eubacterium angustum.</title>
        <authorList>
            <person name="Poehlein A."/>
            <person name="Daniel R."/>
        </authorList>
    </citation>
    <scope>NUCLEOTIDE SEQUENCE [LARGE SCALE GENOMIC DNA]</scope>
    <source>
        <strain evidence="2 3">DSM 1989</strain>
    </source>
</reference>
<protein>
    <recommendedName>
        <fullName evidence="1">RRXRR domain-containing protein</fullName>
    </recommendedName>
</protein>
<dbReference type="STRING" id="39480.EUAN_17790"/>
<dbReference type="Pfam" id="PF14239">
    <property type="entry name" value="RRXRR"/>
    <property type="match status" value="1"/>
</dbReference>
<evidence type="ECO:0000259" key="1">
    <source>
        <dbReference type="Pfam" id="PF14239"/>
    </source>
</evidence>
<dbReference type="InterPro" id="IPR025938">
    <property type="entry name" value="RRXRR_dom"/>
</dbReference>
<evidence type="ECO:0000313" key="3">
    <source>
        <dbReference type="Proteomes" id="UP000180254"/>
    </source>
</evidence>
<dbReference type="AlphaFoldDB" id="A0A1S1V509"/>
<dbReference type="EMBL" id="MKIE01000007">
    <property type="protein sequence ID" value="OHW61776.1"/>
    <property type="molecule type" value="Genomic_DNA"/>
</dbReference>
<accession>A0A1S1V509</accession>
<sequence length="57" mass="6578">MADLPKEYAFVLDANDKKLAPTNINKAWILIRKKKATMINKYPMTIKLNREVEGECP</sequence>
<name>A0A1S1V509_9FIRM</name>
<dbReference type="RefSeq" id="WP_211266333.1">
    <property type="nucleotide sequence ID" value="NZ_MKIE01000007.1"/>
</dbReference>
<evidence type="ECO:0000313" key="2">
    <source>
        <dbReference type="EMBL" id="OHW61776.1"/>
    </source>
</evidence>
<gene>
    <name evidence="2" type="ORF">EUAN_17790</name>
</gene>
<organism evidence="2 3">
    <name type="scientific">Andreesenia angusta</name>
    <dbReference type="NCBI Taxonomy" id="39480"/>
    <lineage>
        <taxon>Bacteria</taxon>
        <taxon>Bacillati</taxon>
        <taxon>Bacillota</taxon>
        <taxon>Tissierellia</taxon>
        <taxon>Tissierellales</taxon>
        <taxon>Gottschalkiaceae</taxon>
        <taxon>Andreesenia</taxon>
    </lineage>
</organism>